<organism evidence="1 2">
    <name type="scientific">Oceanobacillus oncorhynchi</name>
    <dbReference type="NCBI Taxonomy" id="545501"/>
    <lineage>
        <taxon>Bacteria</taxon>
        <taxon>Bacillati</taxon>
        <taxon>Bacillota</taxon>
        <taxon>Bacilli</taxon>
        <taxon>Bacillales</taxon>
        <taxon>Bacillaceae</taxon>
        <taxon>Oceanobacillus</taxon>
    </lineage>
</organism>
<dbReference type="EMBL" id="CDGG01000001">
    <property type="protein sequence ID" value="CEI84129.1"/>
    <property type="molecule type" value="Genomic_DNA"/>
</dbReference>
<dbReference type="AlphaFoldDB" id="A0A0A1MX32"/>
<dbReference type="Proteomes" id="UP000040453">
    <property type="component" value="Unassembled WGS sequence"/>
</dbReference>
<proteinExistence type="predicted"/>
<name>A0A0A1MX32_9BACI</name>
<accession>A0A0A1MX32</accession>
<keyword evidence="2" id="KW-1185">Reference proteome</keyword>
<dbReference type="InterPro" id="IPR025622">
    <property type="entry name" value="YqzE"/>
</dbReference>
<protein>
    <recommendedName>
        <fullName evidence="3">YqzE-like protein</fullName>
    </recommendedName>
</protein>
<dbReference type="Pfam" id="PF14038">
    <property type="entry name" value="YqzE"/>
    <property type="match status" value="1"/>
</dbReference>
<dbReference type="RefSeq" id="WP_042534755.1">
    <property type="nucleotide sequence ID" value="NZ_CAXOIH010000001.1"/>
</dbReference>
<reference evidence="1 2" key="1">
    <citation type="submission" date="2014-11" db="EMBL/GenBank/DDBJ databases">
        <authorList>
            <person name="Urmite Genomes Urmite Genomes"/>
        </authorList>
    </citation>
    <scope>NUCLEOTIDE SEQUENCE [LARGE SCALE GENOMIC DNA]</scope>
    <source>
        <strain evidence="1 2">Oc5</strain>
    </source>
</reference>
<evidence type="ECO:0008006" key="3">
    <source>
        <dbReference type="Google" id="ProtNLM"/>
    </source>
</evidence>
<sequence>MKSNDYIRFLTEEAVKYMNLSSEEKAERKQKKKKSSYPIYGNKWLGVIPFSIQSWYHERKNSRD</sequence>
<evidence type="ECO:0000313" key="2">
    <source>
        <dbReference type="Proteomes" id="UP000040453"/>
    </source>
</evidence>
<evidence type="ECO:0000313" key="1">
    <source>
        <dbReference type="EMBL" id="CEI84129.1"/>
    </source>
</evidence>
<gene>
    <name evidence="1" type="ORF">BN997_04064</name>
</gene>
<dbReference type="STRING" id="545501.BN997_04064"/>